<accession>A0A1Y6K7H0</accession>
<protein>
    <submittedName>
        <fullName evidence="2">Uncharacterized protein</fullName>
    </submittedName>
</protein>
<feature type="compositionally biased region" description="Polar residues" evidence="1">
    <location>
        <begin position="27"/>
        <end position="53"/>
    </location>
</feature>
<dbReference type="Proteomes" id="UP000195514">
    <property type="component" value="Chromosome I"/>
</dbReference>
<dbReference type="AlphaFoldDB" id="A0A1Y6K7H0"/>
<gene>
    <name evidence="2" type="ORF">CFX1CAM_0915</name>
</gene>
<sequence length="99" mass="11391">MVTLEETIDLENTSENRGREKSHRTSLNRQVVLENSSTSGRTPFLSEKNNITEHPNYRFHSDADPKLAFSQPKEFNTNRKLLTDQAIELCDESISRLLV</sequence>
<organism evidence="2 3">
    <name type="scientific">Candidatus Brevifilum fermentans</name>
    <dbReference type="NCBI Taxonomy" id="1986204"/>
    <lineage>
        <taxon>Bacteria</taxon>
        <taxon>Bacillati</taxon>
        <taxon>Chloroflexota</taxon>
        <taxon>Anaerolineae</taxon>
        <taxon>Anaerolineales</taxon>
        <taxon>Anaerolineaceae</taxon>
        <taxon>Candidatus Brevifilum</taxon>
    </lineage>
</organism>
<reference evidence="3" key="1">
    <citation type="submission" date="2017-05" db="EMBL/GenBank/DDBJ databases">
        <authorList>
            <person name="Kirkegaard R."/>
            <person name="Mcilroy J S."/>
        </authorList>
    </citation>
    <scope>NUCLEOTIDE SEQUENCE [LARGE SCALE GENOMIC DNA]</scope>
</reference>
<dbReference type="EMBL" id="LT859958">
    <property type="protein sequence ID" value="SMX53980.1"/>
    <property type="molecule type" value="Genomic_DNA"/>
</dbReference>
<evidence type="ECO:0000256" key="1">
    <source>
        <dbReference type="SAM" id="MobiDB-lite"/>
    </source>
</evidence>
<proteinExistence type="predicted"/>
<feature type="region of interest" description="Disordered" evidence="1">
    <location>
        <begin position="1"/>
        <end position="58"/>
    </location>
</feature>
<evidence type="ECO:0000313" key="2">
    <source>
        <dbReference type="EMBL" id="SMX53980.1"/>
    </source>
</evidence>
<dbReference type="KEGG" id="abat:CFX1CAM_0915"/>
<keyword evidence="3" id="KW-1185">Reference proteome</keyword>
<name>A0A1Y6K7H0_9CHLR</name>
<evidence type="ECO:0000313" key="3">
    <source>
        <dbReference type="Proteomes" id="UP000195514"/>
    </source>
</evidence>